<dbReference type="InterPro" id="IPR027417">
    <property type="entry name" value="P-loop_NTPase"/>
</dbReference>
<dbReference type="AlphaFoldDB" id="A0A9D1V181"/>
<dbReference type="EMBL" id="DXFT01000173">
    <property type="protein sequence ID" value="HIX04215.1"/>
    <property type="molecule type" value="Genomic_DNA"/>
</dbReference>
<keyword evidence="4" id="KW-0175">Coiled coil</keyword>
<dbReference type="GO" id="GO:0140664">
    <property type="term" value="F:ATP-dependent DNA damage sensor activity"/>
    <property type="evidence" value="ECO:0007669"/>
    <property type="project" value="InterPro"/>
</dbReference>
<dbReference type="SUPFAM" id="SSF52540">
    <property type="entry name" value="P-loop containing nucleoside triphosphate hydrolases"/>
    <property type="match status" value="1"/>
</dbReference>
<feature type="domain" description="DNA mismatch repair proteins mutS family" evidence="5">
    <location>
        <begin position="263"/>
        <end position="457"/>
    </location>
</feature>
<dbReference type="GO" id="GO:0030983">
    <property type="term" value="F:mismatched DNA binding"/>
    <property type="evidence" value="ECO:0007669"/>
    <property type="project" value="InterPro"/>
</dbReference>
<keyword evidence="1" id="KW-0547">Nucleotide-binding</keyword>
<dbReference type="SMART" id="SM00534">
    <property type="entry name" value="MUTSac"/>
    <property type="match status" value="1"/>
</dbReference>
<evidence type="ECO:0000313" key="6">
    <source>
        <dbReference type="EMBL" id="HIX04215.1"/>
    </source>
</evidence>
<protein>
    <submittedName>
        <fullName evidence="6">DNA mismatch repair protein MutS</fullName>
    </submittedName>
</protein>
<dbReference type="Gene3D" id="3.40.50.300">
    <property type="entry name" value="P-loop containing nucleotide triphosphate hydrolases"/>
    <property type="match status" value="1"/>
</dbReference>
<dbReference type="InterPro" id="IPR000432">
    <property type="entry name" value="DNA_mismatch_repair_MutS_C"/>
</dbReference>
<evidence type="ECO:0000313" key="7">
    <source>
        <dbReference type="Proteomes" id="UP000824202"/>
    </source>
</evidence>
<evidence type="ECO:0000256" key="3">
    <source>
        <dbReference type="ARBA" id="ARBA00023125"/>
    </source>
</evidence>
<reference evidence="6" key="2">
    <citation type="submission" date="2021-04" db="EMBL/GenBank/DDBJ databases">
        <authorList>
            <person name="Gilroy R."/>
        </authorList>
    </citation>
    <scope>NUCLEOTIDE SEQUENCE</scope>
    <source>
        <strain evidence="6">23274</strain>
    </source>
</reference>
<evidence type="ECO:0000256" key="1">
    <source>
        <dbReference type="ARBA" id="ARBA00022741"/>
    </source>
</evidence>
<sequence>MIVRKAIQEIRGFRYMAEHLDIRSGLGQKVFYDLPWYGSREEIEGELERVSKTIRAIQEDGRRAEQVAARLGLVKDIRKSVERVKEGVVLDDLELFELKRLALNNGQLQELVKDWGVVCLPDLEGVLEVLDPEGTRIPHFYICDAFSKELAEVRAELKLCKQRGEEKEAELLYWKGMELEDRVRGELSKALQAFVPGLEQALSEIACLDLLQAKARQALDMGLVRPVCAEEATVFEGLFNPQLQALLQKEGKEFQPVDLELYPCATVVTGANMAGKTVLLRTVGLVQCLFQFGFYVPARQARIVAVDEVKTSIGDDQDELSGLSSFAAEMLRIQDMVEVIRAGKRALVLVDELARTTNPLEGRAIVNGVVDFLTTHRTMSLVTTHYSGITASCRRLRVKGFVEGRQAGEVTWKNINEFIDYSLIEDTGEKAPHEALRIAALLGVDKELLEQAEKFTEPVE</sequence>
<evidence type="ECO:0000256" key="4">
    <source>
        <dbReference type="SAM" id="Coils"/>
    </source>
</evidence>
<dbReference type="GO" id="GO:0005524">
    <property type="term" value="F:ATP binding"/>
    <property type="evidence" value="ECO:0007669"/>
    <property type="project" value="UniProtKB-KW"/>
</dbReference>
<dbReference type="PANTHER" id="PTHR11361:SF34">
    <property type="entry name" value="DNA MISMATCH REPAIR PROTEIN MSH1, MITOCHONDRIAL"/>
    <property type="match status" value="1"/>
</dbReference>
<dbReference type="PANTHER" id="PTHR11361">
    <property type="entry name" value="DNA MISMATCH REPAIR PROTEIN MUTS FAMILY MEMBER"/>
    <property type="match status" value="1"/>
</dbReference>
<accession>A0A9D1V181</accession>
<reference evidence="6" key="1">
    <citation type="journal article" date="2021" name="PeerJ">
        <title>Extensive microbial diversity within the chicken gut microbiome revealed by metagenomics and culture.</title>
        <authorList>
            <person name="Gilroy R."/>
            <person name="Ravi A."/>
            <person name="Getino M."/>
            <person name="Pursley I."/>
            <person name="Horton D.L."/>
            <person name="Alikhan N.F."/>
            <person name="Baker D."/>
            <person name="Gharbi K."/>
            <person name="Hall N."/>
            <person name="Watson M."/>
            <person name="Adriaenssens E.M."/>
            <person name="Foster-Nyarko E."/>
            <person name="Jarju S."/>
            <person name="Secka A."/>
            <person name="Antonio M."/>
            <person name="Oren A."/>
            <person name="Chaudhuri R.R."/>
            <person name="La Ragione R."/>
            <person name="Hildebrand F."/>
            <person name="Pallen M.J."/>
        </authorList>
    </citation>
    <scope>NUCLEOTIDE SEQUENCE</scope>
    <source>
        <strain evidence="6">23274</strain>
    </source>
</reference>
<proteinExistence type="predicted"/>
<evidence type="ECO:0000256" key="2">
    <source>
        <dbReference type="ARBA" id="ARBA00022840"/>
    </source>
</evidence>
<evidence type="ECO:0000259" key="5">
    <source>
        <dbReference type="SMART" id="SM00534"/>
    </source>
</evidence>
<dbReference type="Proteomes" id="UP000824202">
    <property type="component" value="Unassembled WGS sequence"/>
</dbReference>
<name>A0A9D1V181_9BACT</name>
<comment type="caution">
    <text evidence="6">The sequence shown here is derived from an EMBL/GenBank/DDBJ whole genome shotgun (WGS) entry which is preliminary data.</text>
</comment>
<keyword evidence="3" id="KW-0238">DNA-binding</keyword>
<dbReference type="InterPro" id="IPR045076">
    <property type="entry name" value="MutS"/>
</dbReference>
<dbReference type="GO" id="GO:0006298">
    <property type="term" value="P:mismatch repair"/>
    <property type="evidence" value="ECO:0007669"/>
    <property type="project" value="InterPro"/>
</dbReference>
<keyword evidence="2" id="KW-0067">ATP-binding</keyword>
<feature type="coiled-coil region" evidence="4">
    <location>
        <begin position="143"/>
        <end position="170"/>
    </location>
</feature>
<organism evidence="6 7">
    <name type="scientific">Candidatus Odoribacter faecigallinarum</name>
    <dbReference type="NCBI Taxonomy" id="2838706"/>
    <lineage>
        <taxon>Bacteria</taxon>
        <taxon>Pseudomonadati</taxon>
        <taxon>Bacteroidota</taxon>
        <taxon>Bacteroidia</taxon>
        <taxon>Bacteroidales</taxon>
        <taxon>Odoribacteraceae</taxon>
        <taxon>Odoribacter</taxon>
    </lineage>
</organism>
<dbReference type="Pfam" id="PF00488">
    <property type="entry name" value="MutS_V"/>
    <property type="match status" value="1"/>
</dbReference>
<gene>
    <name evidence="6" type="ORF">H9863_08920</name>
</gene>